<name>A0A0T5VR56_9SPHI</name>
<comment type="caution">
    <text evidence="1">The sequence shown here is derived from an EMBL/GenBank/DDBJ whole genome shotgun (WGS) entry which is preliminary data.</text>
</comment>
<evidence type="ECO:0000313" key="1">
    <source>
        <dbReference type="EMBL" id="KRT16207.1"/>
    </source>
</evidence>
<evidence type="ECO:0000313" key="2">
    <source>
        <dbReference type="Proteomes" id="UP000051950"/>
    </source>
</evidence>
<dbReference type="STRING" id="687842.ASU31_08495"/>
<gene>
    <name evidence="1" type="ORF">ASU31_08495</name>
</gene>
<dbReference type="EMBL" id="LMZQ01000005">
    <property type="protein sequence ID" value="KRT16207.1"/>
    <property type="molecule type" value="Genomic_DNA"/>
</dbReference>
<sequence>MCKANIIELEFKSKTILFSPFFQENVRKSPVTALACQMLYLEVKVLALLSYLGKKNKYFLVPHQEQAFRL</sequence>
<proteinExistence type="predicted"/>
<accession>A0A0T5VR56</accession>
<dbReference type="Proteomes" id="UP000051950">
    <property type="component" value="Unassembled WGS sequence"/>
</dbReference>
<reference evidence="1 2" key="1">
    <citation type="submission" date="2015-11" db="EMBL/GenBank/DDBJ databases">
        <title>Sequence of Pedobacter ginsenosidimutans.</title>
        <authorList>
            <person name="Carson E."/>
            <person name="Keyser V."/>
            <person name="Newman J."/>
            <person name="Miller J."/>
        </authorList>
    </citation>
    <scope>NUCLEOTIDE SEQUENCE [LARGE SCALE GENOMIC DNA]</scope>
    <source>
        <strain evidence="1 2">KACC 14530</strain>
    </source>
</reference>
<dbReference type="AlphaFoldDB" id="A0A0T5VR56"/>
<protein>
    <submittedName>
        <fullName evidence="1">Uncharacterized protein</fullName>
    </submittedName>
</protein>
<organism evidence="1 2">
    <name type="scientific">Pedobacter ginsenosidimutans</name>
    <dbReference type="NCBI Taxonomy" id="687842"/>
    <lineage>
        <taxon>Bacteria</taxon>
        <taxon>Pseudomonadati</taxon>
        <taxon>Bacteroidota</taxon>
        <taxon>Sphingobacteriia</taxon>
        <taxon>Sphingobacteriales</taxon>
        <taxon>Sphingobacteriaceae</taxon>
        <taxon>Pedobacter</taxon>
    </lineage>
</organism>
<keyword evidence="2" id="KW-1185">Reference proteome</keyword>